<feature type="domain" description="C2H2-type" evidence="1">
    <location>
        <begin position="9"/>
        <end position="35"/>
    </location>
</feature>
<comment type="caution">
    <text evidence="2">The sequence shown here is derived from an EMBL/GenBank/DDBJ whole genome shotgun (WGS) entry which is preliminary data.</text>
</comment>
<dbReference type="PROSITE" id="PS50157">
    <property type="entry name" value="ZINC_FINGER_C2H2_2"/>
    <property type="match status" value="1"/>
</dbReference>
<accession>A0A0F9P4B1</accession>
<proteinExistence type="predicted"/>
<evidence type="ECO:0000259" key="1">
    <source>
        <dbReference type="PROSITE" id="PS50157"/>
    </source>
</evidence>
<protein>
    <recommendedName>
        <fullName evidence="1">C2H2-type domain-containing protein</fullName>
    </recommendedName>
</protein>
<evidence type="ECO:0000313" key="2">
    <source>
        <dbReference type="EMBL" id="KKN24899.1"/>
    </source>
</evidence>
<reference evidence="2" key="1">
    <citation type="journal article" date="2015" name="Nature">
        <title>Complex archaea that bridge the gap between prokaryotes and eukaryotes.</title>
        <authorList>
            <person name="Spang A."/>
            <person name="Saw J.H."/>
            <person name="Jorgensen S.L."/>
            <person name="Zaremba-Niedzwiedzka K."/>
            <person name="Martijn J."/>
            <person name="Lind A.E."/>
            <person name="van Eijk R."/>
            <person name="Schleper C."/>
            <person name="Guy L."/>
            <person name="Ettema T.J."/>
        </authorList>
    </citation>
    <scope>NUCLEOTIDE SEQUENCE</scope>
</reference>
<dbReference type="InterPro" id="IPR013087">
    <property type="entry name" value="Znf_C2H2_type"/>
</dbReference>
<sequence>MTKQVASRYECKYCHQAFERETNYMRHHCDLMKRHEEIVTPVGQAAYQHYSDWMEVYKRMAPPLDTFLSSRFYKSFIKFAKYVIELNIPETSVFIRLMHERDISPTIWTNDQVYALYLEYLDHKLTPMGQAKITVNTLFKLADERGCNIEEFFTTYHPNEVLQLLRERRLSPWILLFSTQFQIMLKRCSEEQRALFEALIRPHYWRYKFEKNPKYVELMKKYVEELNI</sequence>
<dbReference type="AlphaFoldDB" id="A0A0F9P4B1"/>
<gene>
    <name evidence="2" type="ORF">LCGC14_0890170</name>
</gene>
<dbReference type="EMBL" id="LAZR01002847">
    <property type="protein sequence ID" value="KKN24899.1"/>
    <property type="molecule type" value="Genomic_DNA"/>
</dbReference>
<name>A0A0F9P4B1_9ZZZZ</name>
<organism evidence="2">
    <name type="scientific">marine sediment metagenome</name>
    <dbReference type="NCBI Taxonomy" id="412755"/>
    <lineage>
        <taxon>unclassified sequences</taxon>
        <taxon>metagenomes</taxon>
        <taxon>ecological metagenomes</taxon>
    </lineage>
</organism>